<proteinExistence type="predicted"/>
<comment type="caution">
    <text evidence="2">The sequence shown here is derived from an EMBL/GenBank/DDBJ whole genome shotgun (WGS) entry which is preliminary data.</text>
</comment>
<feature type="chain" id="PRO_5042154867" evidence="1">
    <location>
        <begin position="30"/>
        <end position="222"/>
    </location>
</feature>
<evidence type="ECO:0000313" key="3">
    <source>
        <dbReference type="Proteomes" id="UP001221757"/>
    </source>
</evidence>
<evidence type="ECO:0000313" key="2">
    <source>
        <dbReference type="EMBL" id="KAJ7633746.1"/>
    </source>
</evidence>
<accession>A0AAD7BY64</accession>
<dbReference type="Proteomes" id="UP001221757">
    <property type="component" value="Unassembled WGS sequence"/>
</dbReference>
<keyword evidence="3" id="KW-1185">Reference proteome</keyword>
<gene>
    <name evidence="2" type="ORF">B0H17DRAFT_1280510</name>
</gene>
<organism evidence="2 3">
    <name type="scientific">Mycena rosella</name>
    <name type="common">Pink bonnet</name>
    <name type="synonym">Agaricus rosellus</name>
    <dbReference type="NCBI Taxonomy" id="1033263"/>
    <lineage>
        <taxon>Eukaryota</taxon>
        <taxon>Fungi</taxon>
        <taxon>Dikarya</taxon>
        <taxon>Basidiomycota</taxon>
        <taxon>Agaricomycotina</taxon>
        <taxon>Agaricomycetes</taxon>
        <taxon>Agaricomycetidae</taxon>
        <taxon>Agaricales</taxon>
        <taxon>Marasmiineae</taxon>
        <taxon>Mycenaceae</taxon>
        <taxon>Mycena</taxon>
    </lineage>
</organism>
<evidence type="ECO:0000256" key="1">
    <source>
        <dbReference type="SAM" id="SignalP"/>
    </source>
</evidence>
<protein>
    <submittedName>
        <fullName evidence="2">Uncharacterized protein</fullName>
    </submittedName>
</protein>
<reference evidence="2" key="1">
    <citation type="submission" date="2023-03" db="EMBL/GenBank/DDBJ databases">
        <title>Massive genome expansion in bonnet fungi (Mycena s.s.) driven by repeated elements and novel gene families across ecological guilds.</title>
        <authorList>
            <consortium name="Lawrence Berkeley National Laboratory"/>
            <person name="Harder C.B."/>
            <person name="Miyauchi S."/>
            <person name="Viragh M."/>
            <person name="Kuo A."/>
            <person name="Thoen E."/>
            <person name="Andreopoulos B."/>
            <person name="Lu D."/>
            <person name="Skrede I."/>
            <person name="Drula E."/>
            <person name="Henrissat B."/>
            <person name="Morin E."/>
            <person name="Kohler A."/>
            <person name="Barry K."/>
            <person name="LaButti K."/>
            <person name="Morin E."/>
            <person name="Salamov A."/>
            <person name="Lipzen A."/>
            <person name="Mereny Z."/>
            <person name="Hegedus B."/>
            <person name="Baldrian P."/>
            <person name="Stursova M."/>
            <person name="Weitz H."/>
            <person name="Taylor A."/>
            <person name="Grigoriev I.V."/>
            <person name="Nagy L.G."/>
            <person name="Martin F."/>
            <person name="Kauserud H."/>
        </authorList>
    </citation>
    <scope>NUCLEOTIDE SEQUENCE</scope>
    <source>
        <strain evidence="2">CBHHK067</strain>
    </source>
</reference>
<dbReference type="AlphaFoldDB" id="A0AAD7BY64"/>
<keyword evidence="1" id="KW-0732">Signal</keyword>
<sequence length="222" mass="24908">MPPRLLPSDVWLWLGLKAAALARPEVALAQKTRSWVFPNAQRLEHGKSKLEKITTDSATGSLKVWVQIWCFRRVWSIIMAPSNATDIFWALSTNVKGTSEAAAFWLGFGLGNHEARQKPTQAKILAWLWLWYQGQKPRLFGLRPKPNITTAAPCVTRSTAKTMHSSPRVGVSQESLSTALSRYARGVNCYYPAQGGDLNYGLEECLEVSLGKCPFNSQWEWE</sequence>
<feature type="signal peptide" evidence="1">
    <location>
        <begin position="1"/>
        <end position="29"/>
    </location>
</feature>
<name>A0AAD7BY64_MYCRO</name>
<dbReference type="EMBL" id="JARKIE010000485">
    <property type="protein sequence ID" value="KAJ7633746.1"/>
    <property type="molecule type" value="Genomic_DNA"/>
</dbReference>